<dbReference type="EMBL" id="VGIY01000495">
    <property type="protein sequence ID" value="MBM3318807.1"/>
    <property type="molecule type" value="Genomic_DNA"/>
</dbReference>
<reference evidence="7" key="1">
    <citation type="submission" date="2019-03" db="EMBL/GenBank/DDBJ databases">
        <title>Lake Tanganyika Metagenome-Assembled Genomes (MAGs).</title>
        <authorList>
            <person name="Tran P."/>
        </authorList>
    </citation>
    <scope>NUCLEOTIDE SEQUENCE</scope>
    <source>
        <strain evidence="7">M_DeepCast_400m_m2_100</strain>
    </source>
</reference>
<evidence type="ECO:0000313" key="7">
    <source>
        <dbReference type="EMBL" id="MBM3318807.1"/>
    </source>
</evidence>
<dbReference type="NCBIfam" id="TIGR01145">
    <property type="entry name" value="ATP_synt_delta"/>
    <property type="match status" value="1"/>
</dbReference>
<dbReference type="InterPro" id="IPR026015">
    <property type="entry name" value="ATP_synth_OSCP/delta_N_sf"/>
</dbReference>
<evidence type="ECO:0000256" key="4">
    <source>
        <dbReference type="ARBA" id="ARBA00023065"/>
    </source>
</evidence>
<protein>
    <submittedName>
        <fullName evidence="7">ATP synthase F1 subunit delta</fullName>
    </submittedName>
</protein>
<dbReference type="Proteomes" id="UP000748308">
    <property type="component" value="Unassembled WGS sequence"/>
</dbReference>
<comment type="caution">
    <text evidence="7">The sequence shown here is derived from an EMBL/GenBank/DDBJ whole genome shotgun (WGS) entry which is preliminary data.</text>
</comment>
<dbReference type="PROSITE" id="PS00389">
    <property type="entry name" value="ATPASE_DELTA"/>
    <property type="match status" value="1"/>
</dbReference>
<evidence type="ECO:0000256" key="2">
    <source>
        <dbReference type="ARBA" id="ARBA00022448"/>
    </source>
</evidence>
<keyword evidence="3" id="KW-0375">Hydrogen ion transport</keyword>
<dbReference type="Pfam" id="PF00213">
    <property type="entry name" value="OSCP"/>
    <property type="match status" value="1"/>
</dbReference>
<dbReference type="InterPro" id="IPR000711">
    <property type="entry name" value="ATPase_OSCP/dsu"/>
</dbReference>
<dbReference type="GO" id="GO:0016020">
    <property type="term" value="C:membrane"/>
    <property type="evidence" value="ECO:0007669"/>
    <property type="project" value="UniProtKB-SubCell"/>
</dbReference>
<accession>A0A937XEI6</accession>
<keyword evidence="5" id="KW-0472">Membrane</keyword>
<dbReference type="Gene3D" id="1.10.520.20">
    <property type="entry name" value="N-terminal domain of the delta subunit of the F1F0-ATP synthase"/>
    <property type="match status" value="1"/>
</dbReference>
<dbReference type="HAMAP" id="MF_01416">
    <property type="entry name" value="ATP_synth_delta_bact"/>
    <property type="match status" value="1"/>
</dbReference>
<evidence type="ECO:0000256" key="3">
    <source>
        <dbReference type="ARBA" id="ARBA00022781"/>
    </source>
</evidence>
<keyword evidence="6" id="KW-0066">ATP synthesis</keyword>
<sequence length="174" mass="19565">MRLLDPVARRYARALFGAAEEREGLETVADGLDAVAGWLRTEAQARWLLAAPMVPIAEKQALVVRLFGAHVHPLICDLLELLLEKRRYGLLEDVREAFRALLDERQGLRRVRVTSAVALPEDLAGRLRSALAARTGKRVILEPRLDPRLIGGLRVQIEDEVIEHSVQKTLENLR</sequence>
<feature type="non-terminal residue" evidence="7">
    <location>
        <position position="174"/>
    </location>
</feature>
<organism evidence="7 8">
    <name type="scientific">Eiseniibacteriota bacterium</name>
    <dbReference type="NCBI Taxonomy" id="2212470"/>
    <lineage>
        <taxon>Bacteria</taxon>
        <taxon>Candidatus Eiseniibacteriota</taxon>
    </lineage>
</organism>
<evidence type="ECO:0000256" key="5">
    <source>
        <dbReference type="ARBA" id="ARBA00023136"/>
    </source>
</evidence>
<evidence type="ECO:0000313" key="8">
    <source>
        <dbReference type="Proteomes" id="UP000748308"/>
    </source>
</evidence>
<proteinExistence type="inferred from homology"/>
<keyword evidence="2" id="KW-0813">Transport</keyword>
<name>A0A937XEI6_UNCEI</name>
<dbReference type="PRINTS" id="PR00125">
    <property type="entry name" value="ATPASEDELTA"/>
</dbReference>
<dbReference type="InterPro" id="IPR020781">
    <property type="entry name" value="ATPase_OSCP/d_CS"/>
</dbReference>
<dbReference type="PANTHER" id="PTHR11910">
    <property type="entry name" value="ATP SYNTHASE DELTA CHAIN"/>
    <property type="match status" value="1"/>
</dbReference>
<gene>
    <name evidence="7" type="primary">atpH</name>
    <name evidence="7" type="ORF">FJY75_13240</name>
</gene>
<dbReference type="GO" id="GO:0046933">
    <property type="term" value="F:proton-transporting ATP synthase activity, rotational mechanism"/>
    <property type="evidence" value="ECO:0007669"/>
    <property type="project" value="InterPro"/>
</dbReference>
<keyword evidence="4" id="KW-0406">Ion transport</keyword>
<dbReference type="SUPFAM" id="SSF47928">
    <property type="entry name" value="N-terminal domain of the delta subunit of the F1F0-ATP synthase"/>
    <property type="match status" value="1"/>
</dbReference>
<evidence type="ECO:0000256" key="6">
    <source>
        <dbReference type="ARBA" id="ARBA00023310"/>
    </source>
</evidence>
<evidence type="ECO:0000256" key="1">
    <source>
        <dbReference type="ARBA" id="ARBA00004370"/>
    </source>
</evidence>
<dbReference type="AlphaFoldDB" id="A0A937XEI6"/>
<comment type="subcellular location">
    <subcellularLocation>
        <location evidence="1">Membrane</location>
    </subcellularLocation>
</comment>